<name>A0A9P5N7V2_GYMJU</name>
<comment type="caution">
    <text evidence="2">The sequence shown here is derived from an EMBL/GenBank/DDBJ whole genome shotgun (WGS) entry which is preliminary data.</text>
</comment>
<organism evidence="2 3">
    <name type="scientific">Gymnopilus junonius</name>
    <name type="common">Spectacular rustgill mushroom</name>
    <name type="synonym">Gymnopilus spectabilis subsp. junonius</name>
    <dbReference type="NCBI Taxonomy" id="109634"/>
    <lineage>
        <taxon>Eukaryota</taxon>
        <taxon>Fungi</taxon>
        <taxon>Dikarya</taxon>
        <taxon>Basidiomycota</taxon>
        <taxon>Agaricomycotina</taxon>
        <taxon>Agaricomycetes</taxon>
        <taxon>Agaricomycetidae</taxon>
        <taxon>Agaricales</taxon>
        <taxon>Agaricineae</taxon>
        <taxon>Hymenogastraceae</taxon>
        <taxon>Gymnopilus</taxon>
    </lineage>
</organism>
<dbReference type="AlphaFoldDB" id="A0A9P5N7V2"/>
<dbReference type="Proteomes" id="UP000724874">
    <property type="component" value="Unassembled WGS sequence"/>
</dbReference>
<gene>
    <name evidence="2" type="ORF">CPB84DRAFT_1753394</name>
</gene>
<sequence length="283" mass="32369">MLDDRGQGCNSLNELRKGRRMKPRYGQGVGYIYSGWMPDVKAWLSIHDRFIIFWRLHRDVWVTGKISFHLWSAFDKLLLLNAGSWITSKIRYPQTTDVGTLSLGKLIRGIGRELVSVRCSGSSTTQMYGMRGVFDSVQNVVAVDIDKWTSTLTLIFRNAVLDALSSVTSNGPCGGRLIKTHDDLNKTLVPSDPYLKNHCDHHVRRATHGRNLILEQEGMEGRVLFLFFERWKGRFKWRRSQSVPWFLFGARCRSASRKRQIEGRESEARNKTATSESSGVKET</sequence>
<reference evidence="2" key="1">
    <citation type="submission" date="2020-11" db="EMBL/GenBank/DDBJ databases">
        <authorList>
            <consortium name="DOE Joint Genome Institute"/>
            <person name="Ahrendt S."/>
            <person name="Riley R."/>
            <person name="Andreopoulos W."/>
            <person name="LaButti K."/>
            <person name="Pangilinan J."/>
            <person name="Ruiz-duenas F.J."/>
            <person name="Barrasa J.M."/>
            <person name="Sanchez-Garcia M."/>
            <person name="Camarero S."/>
            <person name="Miyauchi S."/>
            <person name="Serrano A."/>
            <person name="Linde D."/>
            <person name="Babiker R."/>
            <person name="Drula E."/>
            <person name="Ayuso-Fernandez I."/>
            <person name="Pacheco R."/>
            <person name="Padilla G."/>
            <person name="Ferreira P."/>
            <person name="Barriuso J."/>
            <person name="Kellner H."/>
            <person name="Castanera R."/>
            <person name="Alfaro M."/>
            <person name="Ramirez L."/>
            <person name="Pisabarro A.G."/>
            <person name="Kuo A."/>
            <person name="Tritt A."/>
            <person name="Lipzen A."/>
            <person name="He G."/>
            <person name="Yan M."/>
            <person name="Ng V."/>
            <person name="Cullen D."/>
            <person name="Martin F."/>
            <person name="Rosso M.-N."/>
            <person name="Henrissat B."/>
            <person name="Hibbett D."/>
            <person name="Martinez A.T."/>
            <person name="Grigoriev I.V."/>
        </authorList>
    </citation>
    <scope>NUCLEOTIDE SEQUENCE</scope>
    <source>
        <strain evidence="2">AH 44721</strain>
    </source>
</reference>
<evidence type="ECO:0000256" key="1">
    <source>
        <dbReference type="SAM" id="MobiDB-lite"/>
    </source>
</evidence>
<evidence type="ECO:0000313" key="3">
    <source>
        <dbReference type="Proteomes" id="UP000724874"/>
    </source>
</evidence>
<feature type="compositionally biased region" description="Basic and acidic residues" evidence="1">
    <location>
        <begin position="259"/>
        <end position="270"/>
    </location>
</feature>
<feature type="compositionally biased region" description="Polar residues" evidence="1">
    <location>
        <begin position="271"/>
        <end position="283"/>
    </location>
</feature>
<accession>A0A9P5N7V2</accession>
<dbReference type="EMBL" id="JADNYJ010000248">
    <property type="protein sequence ID" value="KAF8873065.1"/>
    <property type="molecule type" value="Genomic_DNA"/>
</dbReference>
<protein>
    <submittedName>
        <fullName evidence="2">Uncharacterized protein</fullName>
    </submittedName>
</protein>
<evidence type="ECO:0000313" key="2">
    <source>
        <dbReference type="EMBL" id="KAF8873065.1"/>
    </source>
</evidence>
<feature type="region of interest" description="Disordered" evidence="1">
    <location>
        <begin position="255"/>
        <end position="283"/>
    </location>
</feature>
<keyword evidence="3" id="KW-1185">Reference proteome</keyword>
<proteinExistence type="predicted"/>